<dbReference type="Gramene" id="PRQ44158">
    <property type="protein sequence ID" value="PRQ44158"/>
    <property type="gene ID" value="RchiOBHm_Chr3g0476151"/>
</dbReference>
<reference evidence="1 2" key="1">
    <citation type="journal article" date="2018" name="Nat. Genet.">
        <title>The Rosa genome provides new insights in the design of modern roses.</title>
        <authorList>
            <person name="Bendahmane M."/>
        </authorList>
    </citation>
    <scope>NUCLEOTIDE SEQUENCE [LARGE SCALE GENOMIC DNA]</scope>
    <source>
        <strain evidence="2">cv. Old Blush</strain>
    </source>
</reference>
<dbReference type="Proteomes" id="UP000238479">
    <property type="component" value="Chromosome 3"/>
</dbReference>
<organism evidence="1 2">
    <name type="scientific">Rosa chinensis</name>
    <name type="common">China rose</name>
    <dbReference type="NCBI Taxonomy" id="74649"/>
    <lineage>
        <taxon>Eukaryota</taxon>
        <taxon>Viridiplantae</taxon>
        <taxon>Streptophyta</taxon>
        <taxon>Embryophyta</taxon>
        <taxon>Tracheophyta</taxon>
        <taxon>Spermatophyta</taxon>
        <taxon>Magnoliopsida</taxon>
        <taxon>eudicotyledons</taxon>
        <taxon>Gunneridae</taxon>
        <taxon>Pentapetalae</taxon>
        <taxon>rosids</taxon>
        <taxon>fabids</taxon>
        <taxon>Rosales</taxon>
        <taxon>Rosaceae</taxon>
        <taxon>Rosoideae</taxon>
        <taxon>Rosoideae incertae sedis</taxon>
        <taxon>Rosa</taxon>
    </lineage>
</organism>
<accession>A0A2P6RCJ5</accession>
<dbReference type="EMBL" id="PDCK01000041">
    <property type="protein sequence ID" value="PRQ44158.1"/>
    <property type="molecule type" value="Genomic_DNA"/>
</dbReference>
<gene>
    <name evidence="1" type="ORF">RchiOBHm_Chr3g0476151</name>
</gene>
<protein>
    <submittedName>
        <fullName evidence="1">Uncharacterized protein</fullName>
    </submittedName>
</protein>
<keyword evidence="2" id="KW-1185">Reference proteome</keyword>
<name>A0A2P6RCJ5_ROSCH</name>
<sequence length="86" mass="9948">MNELNKEMIYRHCELMDDAWPVVSTVDLDLIVVQRGIVINMGLKEFQDISKRWRRELAFRGAIFKSPANISLASVELGTLMYDNCK</sequence>
<evidence type="ECO:0000313" key="2">
    <source>
        <dbReference type="Proteomes" id="UP000238479"/>
    </source>
</evidence>
<proteinExistence type="predicted"/>
<dbReference type="AlphaFoldDB" id="A0A2P6RCJ5"/>
<evidence type="ECO:0000313" key="1">
    <source>
        <dbReference type="EMBL" id="PRQ44158.1"/>
    </source>
</evidence>
<comment type="caution">
    <text evidence="1">The sequence shown here is derived from an EMBL/GenBank/DDBJ whole genome shotgun (WGS) entry which is preliminary data.</text>
</comment>